<organism evidence="2">
    <name type="scientific">freshwater metagenome</name>
    <dbReference type="NCBI Taxonomy" id="449393"/>
    <lineage>
        <taxon>unclassified sequences</taxon>
        <taxon>metagenomes</taxon>
        <taxon>ecological metagenomes</taxon>
    </lineage>
</organism>
<sequence length="288" mass="30996">MSVLTQREVNGGDLIRPGFLDRLATMDVASTHSKGPLTIIDYAALAMRGWFPEVVDASSERVRRAWLRSYLEQLVTKDVSELIGATDPVKMGAYFEAMALNTAGLAADATLYQAAGISASTAARYDELLADLGIAVRVPAWATNRLQRLEKRAKRYIVDGGLVAAAAGFDVQGLLSDSDLLGRMIDTFVHAQLAPEATLAAHPVRLHHVRTAHGRQEVDLVAELPGGKVVGIEVKAASAVTRNDARHLAWLRDQLGDRFAAGVVLHTGPDTFEIGDRLLAAPISTIWA</sequence>
<dbReference type="AlphaFoldDB" id="A0A6J6UB88"/>
<dbReference type="EMBL" id="CAEZZA010000183">
    <property type="protein sequence ID" value="CAB4757062.1"/>
    <property type="molecule type" value="Genomic_DNA"/>
</dbReference>
<dbReference type="PANTHER" id="PTHR43566:SF2">
    <property type="entry name" value="DUF4143 DOMAIN-CONTAINING PROTEIN"/>
    <property type="match status" value="1"/>
</dbReference>
<accession>A0A6J6UB88</accession>
<gene>
    <name evidence="2" type="ORF">UFOPK2809_01200</name>
</gene>
<reference evidence="2" key="1">
    <citation type="submission" date="2020-05" db="EMBL/GenBank/DDBJ databases">
        <authorList>
            <person name="Chiriac C."/>
            <person name="Salcher M."/>
            <person name="Ghai R."/>
            <person name="Kavagutti S V."/>
        </authorList>
    </citation>
    <scope>NUCLEOTIDE SEQUENCE</scope>
</reference>
<feature type="domain" description="DUF4143" evidence="1">
    <location>
        <begin position="77"/>
        <end position="236"/>
    </location>
</feature>
<dbReference type="Pfam" id="PF13635">
    <property type="entry name" value="DUF4143"/>
    <property type="match status" value="1"/>
</dbReference>
<dbReference type="InterPro" id="IPR025420">
    <property type="entry name" value="DUF4143"/>
</dbReference>
<name>A0A6J6UB88_9ZZZZ</name>
<dbReference type="PANTHER" id="PTHR43566">
    <property type="entry name" value="CONSERVED PROTEIN"/>
    <property type="match status" value="1"/>
</dbReference>
<protein>
    <submittedName>
        <fullName evidence="2">Unannotated protein</fullName>
    </submittedName>
</protein>
<evidence type="ECO:0000259" key="1">
    <source>
        <dbReference type="Pfam" id="PF13635"/>
    </source>
</evidence>
<proteinExistence type="predicted"/>
<evidence type="ECO:0000313" key="2">
    <source>
        <dbReference type="EMBL" id="CAB4757062.1"/>
    </source>
</evidence>